<sequence length="218" mass="24233">MNDTRSRDKTYGIQNERYKKCETRAMVFRMNDTRMPIHRAPEVDLESQATTLDHYIPAFGLTESGTGANGFMLVGDQGEQDSLSHRMRRKTNENKILVQLISGGSIRQAATSILRLLGERQWIPRFRPQGRPSKYCGHPSSGRLELRVASPVLRALIGHNHAKGYDASPGTSEYQPRLDDSWSGSTSPGTSKLVPAARTGAGGRNFEKQTPGPWPGRR</sequence>
<name>A0A7R9CS64_TIMCR</name>
<protein>
    <submittedName>
        <fullName evidence="2">Uncharacterized protein</fullName>
    </submittedName>
</protein>
<dbReference type="EMBL" id="OC317972">
    <property type="protein sequence ID" value="CAD7399962.1"/>
    <property type="molecule type" value="Genomic_DNA"/>
</dbReference>
<gene>
    <name evidence="2" type="ORF">TCEB3V08_LOCUS5287</name>
</gene>
<evidence type="ECO:0000313" key="2">
    <source>
        <dbReference type="EMBL" id="CAD7399962.1"/>
    </source>
</evidence>
<accession>A0A7R9CS64</accession>
<organism evidence="2">
    <name type="scientific">Timema cristinae</name>
    <name type="common">Walking stick</name>
    <dbReference type="NCBI Taxonomy" id="61476"/>
    <lineage>
        <taxon>Eukaryota</taxon>
        <taxon>Metazoa</taxon>
        <taxon>Ecdysozoa</taxon>
        <taxon>Arthropoda</taxon>
        <taxon>Hexapoda</taxon>
        <taxon>Insecta</taxon>
        <taxon>Pterygota</taxon>
        <taxon>Neoptera</taxon>
        <taxon>Polyneoptera</taxon>
        <taxon>Phasmatodea</taxon>
        <taxon>Timematodea</taxon>
        <taxon>Timematoidea</taxon>
        <taxon>Timematidae</taxon>
        <taxon>Timema</taxon>
    </lineage>
</organism>
<feature type="region of interest" description="Disordered" evidence="1">
    <location>
        <begin position="162"/>
        <end position="218"/>
    </location>
</feature>
<proteinExistence type="predicted"/>
<dbReference type="AlphaFoldDB" id="A0A7R9CS64"/>
<reference evidence="2" key="1">
    <citation type="submission" date="2020-11" db="EMBL/GenBank/DDBJ databases">
        <authorList>
            <person name="Tran Van P."/>
        </authorList>
    </citation>
    <scope>NUCLEOTIDE SEQUENCE</scope>
</reference>
<evidence type="ECO:0000256" key="1">
    <source>
        <dbReference type="SAM" id="MobiDB-lite"/>
    </source>
</evidence>